<protein>
    <submittedName>
        <fullName evidence="1">Uncharacterized protein</fullName>
    </submittedName>
</protein>
<reference evidence="1" key="2">
    <citation type="submission" date="2025-08" db="UniProtKB">
        <authorList>
            <consortium name="Ensembl"/>
        </authorList>
    </citation>
    <scope>IDENTIFICATION</scope>
</reference>
<reference evidence="1" key="3">
    <citation type="submission" date="2025-09" db="UniProtKB">
        <authorList>
            <consortium name="Ensembl"/>
        </authorList>
    </citation>
    <scope>IDENTIFICATION</scope>
</reference>
<evidence type="ECO:0000313" key="1">
    <source>
        <dbReference type="Ensembl" id="ENSATEP00000028553.1"/>
    </source>
</evidence>
<name>A0A3Q1JDL3_ANATE</name>
<dbReference type="Ensembl" id="ENSATET00000028996.2">
    <property type="protein sequence ID" value="ENSATEP00000028553.1"/>
    <property type="gene ID" value="ENSATEG00000019715.2"/>
</dbReference>
<proteinExistence type="predicted"/>
<accession>A0A3Q1JDL3</accession>
<organism evidence="1 2">
    <name type="scientific">Anabas testudineus</name>
    <name type="common">Climbing perch</name>
    <name type="synonym">Anthias testudineus</name>
    <dbReference type="NCBI Taxonomy" id="64144"/>
    <lineage>
        <taxon>Eukaryota</taxon>
        <taxon>Metazoa</taxon>
        <taxon>Chordata</taxon>
        <taxon>Craniata</taxon>
        <taxon>Vertebrata</taxon>
        <taxon>Euteleostomi</taxon>
        <taxon>Actinopterygii</taxon>
        <taxon>Neopterygii</taxon>
        <taxon>Teleostei</taxon>
        <taxon>Neoteleostei</taxon>
        <taxon>Acanthomorphata</taxon>
        <taxon>Anabantaria</taxon>
        <taxon>Anabantiformes</taxon>
        <taxon>Anabantoidei</taxon>
        <taxon>Anabantidae</taxon>
        <taxon>Anabas</taxon>
    </lineage>
</organism>
<evidence type="ECO:0000313" key="2">
    <source>
        <dbReference type="Proteomes" id="UP000265040"/>
    </source>
</evidence>
<dbReference type="AlphaFoldDB" id="A0A3Q1JDL3"/>
<keyword evidence="2" id="KW-1185">Reference proteome</keyword>
<sequence length="109" mass="12424">LLLMLTAPSFLVLDHEIQSLLLVADYVVLSPESHKITLVCQITTPYCPRSAHYKSADLILLSQELQQLCVQVGLVHIRHLIKLLAMETGLPKEIVEYKMCLFTVLYYLQ</sequence>
<reference evidence="1" key="1">
    <citation type="submission" date="2021-04" db="EMBL/GenBank/DDBJ databases">
        <authorList>
            <consortium name="Wellcome Sanger Institute Data Sharing"/>
        </authorList>
    </citation>
    <scope>NUCLEOTIDE SEQUENCE [LARGE SCALE GENOMIC DNA]</scope>
</reference>
<dbReference type="Proteomes" id="UP000265040">
    <property type="component" value="Chromosome 7"/>
</dbReference>
<dbReference type="InParanoid" id="A0A3Q1JDL3"/>